<evidence type="ECO:0000256" key="3">
    <source>
        <dbReference type="ARBA" id="ARBA00022617"/>
    </source>
</evidence>
<keyword evidence="4 10" id="KW-0479">Metal-binding</keyword>
<dbReference type="GO" id="GO:0005506">
    <property type="term" value="F:iron ion binding"/>
    <property type="evidence" value="ECO:0007669"/>
    <property type="project" value="InterPro"/>
</dbReference>
<comment type="cofactor">
    <cofactor evidence="9">
        <name>heme c</name>
        <dbReference type="ChEBI" id="CHEBI:61717"/>
    </cofactor>
    <text evidence="9">Binds 3 heme c groups covalently per subunit.</text>
</comment>
<gene>
    <name evidence="13" type="ORF">B0F87_11920</name>
</gene>
<keyword evidence="8" id="KW-0472">Membrane</keyword>
<dbReference type="PROSITE" id="PS51007">
    <property type="entry name" value="CYTC"/>
    <property type="match status" value="3"/>
</dbReference>
<feature type="chain" id="PRO_5015777282" evidence="11">
    <location>
        <begin position="38"/>
        <end position="442"/>
    </location>
</feature>
<organism evidence="13 14">
    <name type="scientific">Methylobacter tundripaludum</name>
    <dbReference type="NCBI Taxonomy" id="173365"/>
    <lineage>
        <taxon>Bacteria</taxon>
        <taxon>Pseudomonadati</taxon>
        <taxon>Pseudomonadota</taxon>
        <taxon>Gammaproteobacteria</taxon>
        <taxon>Methylococcales</taxon>
        <taxon>Methylococcaceae</taxon>
        <taxon>Methylobacter</taxon>
    </lineage>
</organism>
<dbReference type="AlphaFoldDB" id="A0A2S6H3Y1"/>
<feature type="binding site" description="axial binding residue" evidence="10">
    <location>
        <position position="61"/>
    </location>
    <ligand>
        <name>heme c</name>
        <dbReference type="ChEBI" id="CHEBI:61717"/>
        <label>1</label>
    </ligand>
    <ligandPart>
        <name>Fe</name>
        <dbReference type="ChEBI" id="CHEBI:18248"/>
    </ligandPart>
</feature>
<feature type="domain" description="Cytochrome c" evidence="12">
    <location>
        <begin position="43"/>
        <end position="147"/>
    </location>
</feature>
<dbReference type="RefSeq" id="WP_104430466.1">
    <property type="nucleotide sequence ID" value="NZ_PTIZ01000019.1"/>
</dbReference>
<dbReference type="GO" id="GO:0020037">
    <property type="term" value="F:heme binding"/>
    <property type="evidence" value="ECO:0007669"/>
    <property type="project" value="InterPro"/>
</dbReference>
<evidence type="ECO:0000256" key="9">
    <source>
        <dbReference type="PIRSR" id="PIRSR000018-50"/>
    </source>
</evidence>
<evidence type="ECO:0000256" key="6">
    <source>
        <dbReference type="ARBA" id="ARBA00022737"/>
    </source>
</evidence>
<dbReference type="EMBL" id="PTIZ01000019">
    <property type="protein sequence ID" value="PPK72202.1"/>
    <property type="molecule type" value="Genomic_DNA"/>
</dbReference>
<evidence type="ECO:0000256" key="10">
    <source>
        <dbReference type="PIRSR" id="PIRSR000018-51"/>
    </source>
</evidence>
<feature type="binding site" description="covalent" evidence="9">
    <location>
        <position position="345"/>
    </location>
    <ligand>
        <name>heme c</name>
        <dbReference type="ChEBI" id="CHEBI:61717"/>
        <label>3</label>
    </ligand>
</feature>
<dbReference type="InterPro" id="IPR036909">
    <property type="entry name" value="Cyt_c-like_dom_sf"/>
</dbReference>
<keyword evidence="6" id="KW-0677">Repeat</keyword>
<dbReference type="Pfam" id="PF00034">
    <property type="entry name" value="Cytochrom_C"/>
    <property type="match status" value="1"/>
</dbReference>
<feature type="binding site" description="axial binding residue" evidence="10">
    <location>
        <position position="209"/>
    </location>
    <ligand>
        <name>heme c</name>
        <dbReference type="ChEBI" id="CHEBI:61717"/>
        <label>2</label>
    </ligand>
    <ligandPart>
        <name>Fe</name>
        <dbReference type="ChEBI" id="CHEBI:18248"/>
    </ligandPart>
</feature>
<dbReference type="SUPFAM" id="SSF46626">
    <property type="entry name" value="Cytochrome c"/>
    <property type="match status" value="3"/>
</dbReference>
<dbReference type="InterPro" id="IPR014353">
    <property type="entry name" value="Membr-bd_ADH_cyt_c"/>
</dbReference>
<evidence type="ECO:0000256" key="2">
    <source>
        <dbReference type="ARBA" id="ARBA00022475"/>
    </source>
</evidence>
<keyword evidence="5 11" id="KW-0732">Signal</keyword>
<reference evidence="13 14" key="1">
    <citation type="submission" date="2018-02" db="EMBL/GenBank/DDBJ databases">
        <title>Subsurface microbial communities from deep shales in Ohio and West Virginia, USA.</title>
        <authorList>
            <person name="Wrighton K."/>
        </authorList>
    </citation>
    <scope>NUCLEOTIDE SEQUENCE [LARGE SCALE GENOMIC DNA]</scope>
    <source>
        <strain evidence="13 14">OWC-DMM</strain>
    </source>
</reference>
<name>A0A2S6H3Y1_9GAMM</name>
<dbReference type="Gene3D" id="1.10.760.10">
    <property type="entry name" value="Cytochrome c-like domain"/>
    <property type="match status" value="3"/>
</dbReference>
<proteinExistence type="predicted"/>
<dbReference type="GO" id="GO:0016614">
    <property type="term" value="F:oxidoreductase activity, acting on CH-OH group of donors"/>
    <property type="evidence" value="ECO:0007669"/>
    <property type="project" value="InterPro"/>
</dbReference>
<dbReference type="InterPro" id="IPR009056">
    <property type="entry name" value="Cyt_c-like_dom"/>
</dbReference>
<feature type="binding site" description="covalent" evidence="9">
    <location>
        <position position="60"/>
    </location>
    <ligand>
        <name>heme c</name>
        <dbReference type="ChEBI" id="CHEBI:61717"/>
        <label>1</label>
    </ligand>
</feature>
<dbReference type="PIRSF" id="PIRSF000018">
    <property type="entry name" value="Mb_ADH_cyt_c"/>
    <property type="match status" value="1"/>
</dbReference>
<comment type="caution">
    <text evidence="13">The sequence shown here is derived from an EMBL/GenBank/DDBJ whole genome shotgun (WGS) entry which is preliminary data.</text>
</comment>
<dbReference type="PANTHER" id="PTHR35008:SF8">
    <property type="entry name" value="ALCOHOL DEHYDROGENASE CYTOCHROME C SUBUNIT"/>
    <property type="match status" value="1"/>
</dbReference>
<feature type="signal peptide" evidence="11">
    <location>
        <begin position="1"/>
        <end position="37"/>
    </location>
</feature>
<evidence type="ECO:0000256" key="7">
    <source>
        <dbReference type="ARBA" id="ARBA00023004"/>
    </source>
</evidence>
<dbReference type="PANTHER" id="PTHR35008">
    <property type="entry name" value="BLL4482 PROTEIN-RELATED"/>
    <property type="match status" value="1"/>
</dbReference>
<feature type="domain" description="Cytochrome c" evidence="12">
    <location>
        <begin position="190"/>
        <end position="303"/>
    </location>
</feature>
<feature type="binding site" description="covalent" evidence="9">
    <location>
        <position position="208"/>
    </location>
    <ligand>
        <name>heme c</name>
        <dbReference type="ChEBI" id="CHEBI:61717"/>
        <label>2</label>
    </ligand>
</feature>
<accession>A0A2S6H3Y1</accession>
<protein>
    <submittedName>
        <fullName evidence="13">Mono/diheme cytochrome c family protein</fullName>
    </submittedName>
</protein>
<comment type="subcellular location">
    <subcellularLocation>
        <location evidence="1">Cell membrane</location>
    </subcellularLocation>
</comment>
<feature type="domain" description="Cytochrome c" evidence="12">
    <location>
        <begin position="329"/>
        <end position="419"/>
    </location>
</feature>
<evidence type="ECO:0000313" key="14">
    <source>
        <dbReference type="Proteomes" id="UP000240010"/>
    </source>
</evidence>
<evidence type="ECO:0000256" key="4">
    <source>
        <dbReference type="ARBA" id="ARBA00022723"/>
    </source>
</evidence>
<feature type="binding site" description="covalent" evidence="9">
    <location>
        <position position="342"/>
    </location>
    <ligand>
        <name>heme c</name>
        <dbReference type="ChEBI" id="CHEBI:61717"/>
        <label>3</label>
    </ligand>
</feature>
<dbReference type="GO" id="GO:0005886">
    <property type="term" value="C:plasma membrane"/>
    <property type="evidence" value="ECO:0007669"/>
    <property type="project" value="UniProtKB-SubCell"/>
</dbReference>
<keyword evidence="2" id="KW-1003">Cell membrane</keyword>
<sequence length="442" mass="47822">MQRVGLIVMAFRGVLNRTTVKLVTCMSAALLSGLAVAQQVDPADLSRGAYLARVGDCIACHTSGPQSPSFAGGLPLNSPFGIIYSTNITPDPVTGIGNYSLHDFSRAVRNGVAKGGRRLYPAMPYPSFTAITDDDIHALYVYFMNAVEAVHHKPPETKLPFPFNIRLSLFFWDAAFVKHKRFKPQNDRDAQWNRGAYLVQSLGHCGACHTPRGLAFQEKAYAESSPAYLSGALVDNWFTANLRGDSASGLGRWSEADIAAFLKTGHGGQVAAFGSMIDVIENSTQYFHKDDVDAIAHYLKSLPAYSEKASYKPDAPAVAITLAAMVTGEVERPGAGLYQSFCAKCHQVTGTGEPDKFPKLAGNSIVLSEKPTSLIRLLLEGGKTAQTRGGPEPQEMPSFAEKFSDSEIAEVLSFIRNSWGNAASPVTTRQVSSLRRTLQKKP</sequence>
<dbReference type="Proteomes" id="UP000240010">
    <property type="component" value="Unassembled WGS sequence"/>
</dbReference>
<evidence type="ECO:0000259" key="12">
    <source>
        <dbReference type="PROSITE" id="PS51007"/>
    </source>
</evidence>
<evidence type="ECO:0000256" key="5">
    <source>
        <dbReference type="ARBA" id="ARBA00022729"/>
    </source>
</evidence>
<evidence type="ECO:0000313" key="13">
    <source>
        <dbReference type="EMBL" id="PPK72202.1"/>
    </source>
</evidence>
<evidence type="ECO:0000256" key="1">
    <source>
        <dbReference type="ARBA" id="ARBA00004236"/>
    </source>
</evidence>
<evidence type="ECO:0000256" key="11">
    <source>
        <dbReference type="SAM" id="SignalP"/>
    </source>
</evidence>
<evidence type="ECO:0000256" key="8">
    <source>
        <dbReference type="ARBA" id="ARBA00023136"/>
    </source>
</evidence>
<keyword evidence="7 10" id="KW-0408">Iron</keyword>
<feature type="binding site" description="covalent" evidence="9">
    <location>
        <position position="205"/>
    </location>
    <ligand>
        <name>heme c</name>
        <dbReference type="ChEBI" id="CHEBI:61717"/>
        <label>2</label>
    </ligand>
</feature>
<dbReference type="GO" id="GO:0009055">
    <property type="term" value="F:electron transfer activity"/>
    <property type="evidence" value="ECO:0007669"/>
    <property type="project" value="InterPro"/>
</dbReference>
<feature type="binding site" description="axial binding residue" evidence="10">
    <location>
        <position position="346"/>
    </location>
    <ligand>
        <name>heme c</name>
        <dbReference type="ChEBI" id="CHEBI:61717"/>
        <label>3</label>
    </ligand>
    <ligandPart>
        <name>Fe</name>
        <dbReference type="ChEBI" id="CHEBI:18248"/>
    </ligandPart>
</feature>
<keyword evidence="3 9" id="KW-0349">Heme</keyword>
<feature type="binding site" description="covalent" evidence="9">
    <location>
        <position position="57"/>
    </location>
    <ligand>
        <name>heme c</name>
        <dbReference type="ChEBI" id="CHEBI:61717"/>
        <label>1</label>
    </ligand>
</feature>
<dbReference type="InterPro" id="IPR051459">
    <property type="entry name" value="Cytochrome_c-type_DH"/>
</dbReference>